<dbReference type="AlphaFoldDB" id="A0A0F9DY23"/>
<comment type="caution">
    <text evidence="2">The sequence shown here is derived from an EMBL/GenBank/DDBJ whole genome shotgun (WGS) entry which is preliminary data.</text>
</comment>
<dbReference type="InterPro" id="IPR021345">
    <property type="entry name" value="DUF2961"/>
</dbReference>
<organism evidence="2">
    <name type="scientific">marine sediment metagenome</name>
    <dbReference type="NCBI Taxonomy" id="412755"/>
    <lineage>
        <taxon>unclassified sequences</taxon>
        <taxon>metagenomes</taxon>
        <taxon>ecological metagenomes</taxon>
    </lineage>
</organism>
<gene>
    <name evidence="2" type="ORF">LCGC14_2222630</name>
</gene>
<feature type="non-terminal residue" evidence="2">
    <location>
        <position position="317"/>
    </location>
</feature>
<protein>
    <recommendedName>
        <fullName evidence="3">DUF2961 domain-containing protein</fullName>
    </recommendedName>
</protein>
<proteinExistence type="predicted"/>
<dbReference type="Gene3D" id="2.60.120.1390">
    <property type="match status" value="1"/>
</dbReference>
<name>A0A0F9DY23_9ZZZZ</name>
<dbReference type="EMBL" id="LAZR01029728">
    <property type="protein sequence ID" value="KKL58711.1"/>
    <property type="molecule type" value="Genomic_DNA"/>
</dbReference>
<evidence type="ECO:0000313" key="2">
    <source>
        <dbReference type="EMBL" id="KKL58711.1"/>
    </source>
</evidence>
<evidence type="ECO:0000256" key="1">
    <source>
        <dbReference type="SAM" id="MobiDB-lite"/>
    </source>
</evidence>
<feature type="region of interest" description="Disordered" evidence="1">
    <location>
        <begin position="26"/>
        <end position="45"/>
    </location>
</feature>
<dbReference type="Pfam" id="PF11175">
    <property type="entry name" value="DUF2961"/>
    <property type="match status" value="1"/>
</dbReference>
<evidence type="ECO:0008006" key="3">
    <source>
        <dbReference type="Google" id="ProtNLM"/>
    </source>
</evidence>
<accession>A0A0F9DY23</accession>
<sequence length="317" mass="34971">MNPFENLSMGLGSLHLMQDAETRSISAENPTGEKGKGATAVPNVDDPDLPHCRHTAHLGPKWKTRPFLQAKAGETVTLMDVDGPGTIQHLWLVNGGWGTHGRSNVLRFYWDGEETPSVEVPVTEFFAVGHDLYADVTSIPVVVNKASALNCYWPMPFRKHCRVTLTNESEHDNGLIAYQITYALGSVPDSAACFHAQYRRQSGADANPIVIVDGVKGRGQYVGTFAAVSQTVDKWFGEGEIMFYMDGDDAYPTICGTGTEDYFLCSYGFPETHCNPYSGVPLRHNTSDASGNRATKWGLYRWHIPDPIHFKSDLKVT</sequence>
<reference evidence="2" key="1">
    <citation type="journal article" date="2015" name="Nature">
        <title>Complex archaea that bridge the gap between prokaryotes and eukaryotes.</title>
        <authorList>
            <person name="Spang A."/>
            <person name="Saw J.H."/>
            <person name="Jorgensen S.L."/>
            <person name="Zaremba-Niedzwiedzka K."/>
            <person name="Martijn J."/>
            <person name="Lind A.E."/>
            <person name="van Eijk R."/>
            <person name="Schleper C."/>
            <person name="Guy L."/>
            <person name="Ettema T.J."/>
        </authorList>
    </citation>
    <scope>NUCLEOTIDE SEQUENCE</scope>
</reference>